<evidence type="ECO:0000313" key="1">
    <source>
        <dbReference type="EMBL" id="NDW06277.1"/>
    </source>
</evidence>
<dbReference type="RefSeq" id="WP_163464805.1">
    <property type="nucleotide sequence ID" value="NZ_JAAAMG010000015.1"/>
</dbReference>
<dbReference type="AlphaFoldDB" id="A0A6N9T4H7"/>
<proteinExistence type="predicted"/>
<comment type="caution">
    <text evidence="1">The sequence shown here is derived from an EMBL/GenBank/DDBJ whole genome shotgun (WGS) entry which is preliminary data.</text>
</comment>
<reference evidence="1 2" key="1">
    <citation type="submission" date="2020-01" db="EMBL/GenBank/DDBJ databases">
        <title>Jiella pacifica sp. nov.</title>
        <authorList>
            <person name="Xue Z."/>
            <person name="Zhu S."/>
            <person name="Chen J."/>
            <person name="Yang J."/>
        </authorList>
    </citation>
    <scope>NUCLEOTIDE SEQUENCE [LARGE SCALE GENOMIC DNA]</scope>
    <source>
        <strain evidence="1 2">40Bstr34</strain>
    </source>
</reference>
<protein>
    <recommendedName>
        <fullName evidence="3">PAS domain-containing protein</fullName>
    </recommendedName>
</protein>
<keyword evidence="2" id="KW-1185">Reference proteome</keyword>
<evidence type="ECO:0008006" key="3">
    <source>
        <dbReference type="Google" id="ProtNLM"/>
    </source>
</evidence>
<accession>A0A6N9T4H7</accession>
<dbReference type="Proteomes" id="UP000469011">
    <property type="component" value="Unassembled WGS sequence"/>
</dbReference>
<sequence length="256" mass="28740">MPGAEARLRRIDRNVARRGLVARRVLSAANRTRLRYSDGSWQDDFHPRLEAGTVFRLDELDRLARPDLAVDCEPAGAGLVLHDCVQQSWLLTVSAPPQRRDEFLPPVLTLLNRLADDLVPAFMVSHATGSPDQPSRPTIESVWDRVSSPVVLLTRDMTIEAANVAAEDLLHEARYFRRGLLNERLTLADRDDEVEIEAAMGRLLGHRRDAARVTLRGLRRARPLGLTLRRAGSPVWRQQFVPELADASHVLAIFSD</sequence>
<evidence type="ECO:0000313" key="2">
    <source>
        <dbReference type="Proteomes" id="UP000469011"/>
    </source>
</evidence>
<name>A0A6N9T4H7_9HYPH</name>
<gene>
    <name evidence="1" type="ORF">GTK09_17795</name>
</gene>
<organism evidence="1 2">
    <name type="scientific">Jiella pacifica</name>
    <dbReference type="NCBI Taxonomy" id="2696469"/>
    <lineage>
        <taxon>Bacteria</taxon>
        <taxon>Pseudomonadati</taxon>
        <taxon>Pseudomonadota</taxon>
        <taxon>Alphaproteobacteria</taxon>
        <taxon>Hyphomicrobiales</taxon>
        <taxon>Aurantimonadaceae</taxon>
        <taxon>Jiella</taxon>
    </lineage>
</organism>
<dbReference type="EMBL" id="JAAAMG010000015">
    <property type="protein sequence ID" value="NDW06277.1"/>
    <property type="molecule type" value="Genomic_DNA"/>
</dbReference>